<dbReference type="Proteomes" id="UP000053235">
    <property type="component" value="Unassembled WGS sequence"/>
</dbReference>
<dbReference type="Pfam" id="PF04392">
    <property type="entry name" value="ABC_sub_bind"/>
    <property type="match status" value="1"/>
</dbReference>
<dbReference type="PANTHER" id="PTHR35271:SF1">
    <property type="entry name" value="ABC TRANSPORTER, SUBSTRATE-BINDING LIPOPROTEIN"/>
    <property type="match status" value="1"/>
</dbReference>
<name>A0A0M7A0Q1_9HYPH</name>
<sequence>MFRIIEKTLTLLLMASFLCLAFPGGGSSASDQKDIQIITWRGMTPAEQGFLSRLSELGIKAKFHHFDAGRSETNLAGFFRANRSELEKRDLIYTFGTTATNTVLNFGAGNVPVVFNIVSDPIGNNITLSMHMPTRGATGVKQSLSAEVILQLLEQVFPYETIAVLFDPREPNSTIEADKVTNVADVLEKQTLRARFIPDVEDAELHVELMRSQLEAADVVYVTSASSFVQKAYLLKQILPPNIVSVTASPALVDHGVSLAFGEAYWQRGEAAAELAAEILLDRKSPSEIPINEIKANESILFIGKTSPVADRLDLSAFPDRVKYR</sequence>
<gene>
    <name evidence="2" type="ORF">LAX5112_01528</name>
</gene>
<dbReference type="EMBL" id="CXWD01000005">
    <property type="protein sequence ID" value="CTQ67810.1"/>
    <property type="molecule type" value="Genomic_DNA"/>
</dbReference>
<organism evidence="2 3">
    <name type="scientific">Roseibium alexandrii</name>
    <dbReference type="NCBI Taxonomy" id="388408"/>
    <lineage>
        <taxon>Bacteria</taxon>
        <taxon>Pseudomonadati</taxon>
        <taxon>Pseudomonadota</taxon>
        <taxon>Alphaproteobacteria</taxon>
        <taxon>Hyphomicrobiales</taxon>
        <taxon>Stappiaceae</taxon>
        <taxon>Roseibium</taxon>
    </lineage>
</organism>
<evidence type="ECO:0000313" key="3">
    <source>
        <dbReference type="Proteomes" id="UP000053235"/>
    </source>
</evidence>
<proteinExistence type="predicted"/>
<dbReference type="AlphaFoldDB" id="A0A0M7A0Q1"/>
<evidence type="ECO:0000313" key="2">
    <source>
        <dbReference type="EMBL" id="CTQ67810.1"/>
    </source>
</evidence>
<keyword evidence="3" id="KW-1185">Reference proteome</keyword>
<dbReference type="PANTHER" id="PTHR35271">
    <property type="entry name" value="ABC TRANSPORTER, SUBSTRATE-BINDING LIPOPROTEIN-RELATED"/>
    <property type="match status" value="1"/>
</dbReference>
<dbReference type="STRING" id="388408.LAX5112_01528"/>
<feature type="chain" id="PRO_5005809062" evidence="1">
    <location>
        <begin position="22"/>
        <end position="325"/>
    </location>
</feature>
<dbReference type="OrthoDB" id="9776955at2"/>
<keyword evidence="1" id="KW-0732">Signal</keyword>
<evidence type="ECO:0000256" key="1">
    <source>
        <dbReference type="SAM" id="SignalP"/>
    </source>
</evidence>
<protein>
    <submittedName>
        <fullName evidence="2">ABC-type uncharacterized transport system, periplasmic component</fullName>
    </submittedName>
</protein>
<feature type="signal peptide" evidence="1">
    <location>
        <begin position="1"/>
        <end position="21"/>
    </location>
</feature>
<reference evidence="3" key="1">
    <citation type="submission" date="2015-07" db="EMBL/GenBank/DDBJ databases">
        <authorList>
            <person name="Rodrigo-Torres Lidia"/>
            <person name="Arahal R.David."/>
        </authorList>
    </citation>
    <scope>NUCLEOTIDE SEQUENCE [LARGE SCALE GENOMIC DNA]</scope>
    <source>
        <strain evidence="3">CECT 5112</strain>
    </source>
</reference>
<accession>A0A0M7A0Q1</accession>
<dbReference type="Gene3D" id="3.40.50.2300">
    <property type="match status" value="2"/>
</dbReference>
<dbReference type="InterPro" id="IPR007487">
    <property type="entry name" value="ABC_transpt-TYRBP-like"/>
</dbReference>